<dbReference type="InterPro" id="IPR013096">
    <property type="entry name" value="Cupin_2"/>
</dbReference>
<feature type="compositionally biased region" description="Low complexity" evidence="1">
    <location>
        <begin position="170"/>
        <end position="180"/>
    </location>
</feature>
<gene>
    <name evidence="3" type="ORF">AJ80_00489</name>
</gene>
<evidence type="ECO:0000256" key="1">
    <source>
        <dbReference type="SAM" id="MobiDB-lite"/>
    </source>
</evidence>
<dbReference type="InterPro" id="IPR014710">
    <property type="entry name" value="RmlC-like_jellyroll"/>
</dbReference>
<evidence type="ECO:0000313" key="3">
    <source>
        <dbReference type="EMBL" id="PGH27702.1"/>
    </source>
</evidence>
<feature type="domain" description="Cupin type-2" evidence="2">
    <location>
        <begin position="47"/>
        <end position="113"/>
    </location>
</feature>
<dbReference type="PANTHER" id="PTHR43346:SF1">
    <property type="entry name" value="QUERCETIN 2,3-DIOXYGENASE-RELATED"/>
    <property type="match status" value="1"/>
</dbReference>
<sequence length="194" mass="20895">MADIPPPPNAPPKTEIVHFHSITTRTGSKVPDFRRVAFTGLYSQVVLMTVHPNEEHPAETLPVDKTVTFTSGKGEVISNGKTTPVGTGDLIIIPAGTMHQVSNTDKERSLVTYIVYSPAYHSPITCHETVSHGFIEEGEGFDRPARWSQQTRAENIAQGLVPEVPKKEIVSSGSSEIGGSPMEAGASPPVEEEL</sequence>
<dbReference type="InterPro" id="IPR052538">
    <property type="entry name" value="Flavonoid_dioxygenase-like"/>
</dbReference>
<feature type="region of interest" description="Disordered" evidence="1">
    <location>
        <begin position="164"/>
        <end position="194"/>
    </location>
</feature>
<proteinExistence type="predicted"/>
<accession>A0A2B7Z3R7</accession>
<keyword evidence="4" id="KW-1185">Reference proteome</keyword>
<name>A0A2B7Z3R7_POLH7</name>
<dbReference type="EMBL" id="PDNA01000004">
    <property type="protein sequence ID" value="PGH27702.1"/>
    <property type="molecule type" value="Genomic_DNA"/>
</dbReference>
<dbReference type="Proteomes" id="UP000224634">
    <property type="component" value="Unassembled WGS sequence"/>
</dbReference>
<reference evidence="3 4" key="1">
    <citation type="submission" date="2017-10" db="EMBL/GenBank/DDBJ databases">
        <title>Comparative genomics in systemic dimorphic fungi from Ajellomycetaceae.</title>
        <authorList>
            <person name="Munoz J.F."/>
            <person name="Mcewen J.G."/>
            <person name="Clay O.K."/>
            <person name="Cuomo C.A."/>
        </authorList>
    </citation>
    <scope>NUCLEOTIDE SEQUENCE [LARGE SCALE GENOMIC DNA]</scope>
    <source>
        <strain evidence="3 4">UAMH7299</strain>
    </source>
</reference>
<dbReference type="SUPFAM" id="SSF51182">
    <property type="entry name" value="RmlC-like cupins"/>
    <property type="match status" value="1"/>
</dbReference>
<dbReference type="AlphaFoldDB" id="A0A2B7Z3R7"/>
<evidence type="ECO:0000313" key="4">
    <source>
        <dbReference type="Proteomes" id="UP000224634"/>
    </source>
</evidence>
<dbReference type="PANTHER" id="PTHR43346">
    <property type="entry name" value="LIGAND BINDING DOMAIN PROTEIN, PUTATIVE (AFU_ORTHOLOGUE AFUA_6G14370)-RELATED"/>
    <property type="match status" value="1"/>
</dbReference>
<organism evidence="3 4">
    <name type="scientific">Polytolypa hystricis (strain UAMH7299)</name>
    <dbReference type="NCBI Taxonomy" id="1447883"/>
    <lineage>
        <taxon>Eukaryota</taxon>
        <taxon>Fungi</taxon>
        <taxon>Dikarya</taxon>
        <taxon>Ascomycota</taxon>
        <taxon>Pezizomycotina</taxon>
        <taxon>Eurotiomycetes</taxon>
        <taxon>Eurotiomycetidae</taxon>
        <taxon>Onygenales</taxon>
        <taxon>Onygenales incertae sedis</taxon>
        <taxon>Polytolypa</taxon>
    </lineage>
</organism>
<dbReference type="Pfam" id="PF07883">
    <property type="entry name" value="Cupin_2"/>
    <property type="match status" value="1"/>
</dbReference>
<dbReference type="Gene3D" id="2.60.120.10">
    <property type="entry name" value="Jelly Rolls"/>
    <property type="match status" value="1"/>
</dbReference>
<protein>
    <recommendedName>
        <fullName evidence="2">Cupin type-2 domain-containing protein</fullName>
    </recommendedName>
</protein>
<evidence type="ECO:0000259" key="2">
    <source>
        <dbReference type="Pfam" id="PF07883"/>
    </source>
</evidence>
<comment type="caution">
    <text evidence="3">The sequence shown here is derived from an EMBL/GenBank/DDBJ whole genome shotgun (WGS) entry which is preliminary data.</text>
</comment>
<dbReference type="InterPro" id="IPR011051">
    <property type="entry name" value="RmlC_Cupin_sf"/>
</dbReference>